<evidence type="ECO:0000256" key="1">
    <source>
        <dbReference type="SAM" id="Phobius"/>
    </source>
</evidence>
<dbReference type="OrthoDB" id="9803673at2"/>
<dbReference type="AlphaFoldDB" id="A0A5B7ZM58"/>
<keyword evidence="1" id="KW-1133">Transmembrane helix</keyword>
<organism evidence="2 3">
    <name type="scientific">Thermomonas aquatica</name>
    <dbReference type="NCBI Taxonomy" id="2202149"/>
    <lineage>
        <taxon>Bacteria</taxon>
        <taxon>Pseudomonadati</taxon>
        <taxon>Pseudomonadota</taxon>
        <taxon>Gammaproteobacteria</taxon>
        <taxon>Lysobacterales</taxon>
        <taxon>Lysobacteraceae</taxon>
        <taxon>Thermomonas</taxon>
    </lineage>
</organism>
<keyword evidence="1" id="KW-0472">Membrane</keyword>
<dbReference type="Proteomes" id="UP000308149">
    <property type="component" value="Chromosome"/>
</dbReference>
<dbReference type="RefSeq" id="WP_139715139.1">
    <property type="nucleotide sequence ID" value="NZ_CP040871.1"/>
</dbReference>
<accession>A0A5B7ZM58</accession>
<feature type="transmembrane region" description="Helical" evidence="1">
    <location>
        <begin position="42"/>
        <end position="62"/>
    </location>
</feature>
<proteinExistence type="predicted"/>
<sequence>MSSFEFVFGMISVITSLALTRLLSGCAGLYRHSDHIRFSWRHACWTAMALMLLLGNWAAFWQMRNIRVWSGLEALIPLLFVSVLYAFCDLVMPDEPRDGQRLDLREYHARHGRRYKTLQLLFSMIAALVVARRSHGIGDWLAGSGFALVAAGCSLVALRTKQVWLDTLAAAVLLAMAPVFLWMHLRGLSG</sequence>
<evidence type="ECO:0000313" key="2">
    <source>
        <dbReference type="EMBL" id="QDA56211.1"/>
    </source>
</evidence>
<dbReference type="KEGG" id="thes:FHQ07_02195"/>
<feature type="transmembrane region" description="Helical" evidence="1">
    <location>
        <begin position="137"/>
        <end position="158"/>
    </location>
</feature>
<feature type="transmembrane region" description="Helical" evidence="1">
    <location>
        <begin position="74"/>
        <end position="92"/>
    </location>
</feature>
<keyword evidence="1" id="KW-0812">Transmembrane</keyword>
<gene>
    <name evidence="2" type="ORF">FHQ07_02195</name>
</gene>
<feature type="transmembrane region" description="Helical" evidence="1">
    <location>
        <begin position="165"/>
        <end position="185"/>
    </location>
</feature>
<evidence type="ECO:0000313" key="3">
    <source>
        <dbReference type="Proteomes" id="UP000308149"/>
    </source>
</evidence>
<reference evidence="2 3" key="1">
    <citation type="submission" date="2019-06" db="EMBL/GenBank/DDBJ databases">
        <title>Thermomonas aquatica sp. nov., isolated from an industrial wastewater treatment plant.</title>
        <authorList>
            <person name="Jeon J.H."/>
            <person name="Park D.-S."/>
        </authorList>
    </citation>
    <scope>NUCLEOTIDE SEQUENCE [LARGE SCALE GENOMIC DNA]</scope>
    <source>
        <strain evidence="2 3">SY21</strain>
    </source>
</reference>
<feature type="transmembrane region" description="Helical" evidence="1">
    <location>
        <begin position="6"/>
        <end position="30"/>
    </location>
</feature>
<keyword evidence="3" id="KW-1185">Reference proteome</keyword>
<name>A0A5B7ZM58_9GAMM</name>
<dbReference type="EMBL" id="CP040871">
    <property type="protein sequence ID" value="QDA56211.1"/>
    <property type="molecule type" value="Genomic_DNA"/>
</dbReference>
<protein>
    <submittedName>
        <fullName evidence="2">Uncharacterized protein</fullName>
    </submittedName>
</protein>